<dbReference type="Gene3D" id="3.80.10.10">
    <property type="entry name" value="Ribonuclease Inhibitor"/>
    <property type="match status" value="1"/>
</dbReference>
<gene>
    <name evidence="1" type="ORF">MSAN_00435000</name>
</gene>
<protein>
    <recommendedName>
        <fullName evidence="3">F-box domain-containing protein</fullName>
    </recommendedName>
</protein>
<dbReference type="SUPFAM" id="SSF52047">
    <property type="entry name" value="RNI-like"/>
    <property type="match status" value="1"/>
</dbReference>
<accession>A0A8H6ZH29</accession>
<dbReference type="InterPro" id="IPR032675">
    <property type="entry name" value="LRR_dom_sf"/>
</dbReference>
<sequence length="398" mass="45737">MVAELNRRQSRLRPRFARWKMAPRVPPELTDRIIDHLWDSQVDLRTCSLVCSQWLPTSRRHMFENITVRRDARFLALVQCPSNVVANYTRAVDFRLWSPDMHDDTCRILAILPNLEDLTVGEIPPSPESFPVLSRVRKLSLQRTKFASCADFALFISKFSDLRDLELGWITWAGGHYEVWSRLELQLEHLSIRGFEQAPHTLQWLSSVNHSPQTRGFSFSISNDVAPDPAALNVISKFLHRLDGHLKYLRLEVYPSTFLQWILVQLNLGRLTSLQRLRIGHGVHFYPPSTAETLGTCRVFPPVLQIAQSIAAKCQLKELIFDVDIAPDRWSSNSGSFLRNVLTDHAVTQIPAVRFHVPRGRLSYGNVTRHCREFALFMREKGFSARDVLYSADKPEGK</sequence>
<evidence type="ECO:0000313" key="1">
    <source>
        <dbReference type="EMBL" id="KAF7375470.1"/>
    </source>
</evidence>
<dbReference type="EMBL" id="JACAZH010000002">
    <property type="protein sequence ID" value="KAF7375470.1"/>
    <property type="molecule type" value="Genomic_DNA"/>
</dbReference>
<organism evidence="1 2">
    <name type="scientific">Mycena sanguinolenta</name>
    <dbReference type="NCBI Taxonomy" id="230812"/>
    <lineage>
        <taxon>Eukaryota</taxon>
        <taxon>Fungi</taxon>
        <taxon>Dikarya</taxon>
        <taxon>Basidiomycota</taxon>
        <taxon>Agaricomycotina</taxon>
        <taxon>Agaricomycetes</taxon>
        <taxon>Agaricomycetidae</taxon>
        <taxon>Agaricales</taxon>
        <taxon>Marasmiineae</taxon>
        <taxon>Mycenaceae</taxon>
        <taxon>Mycena</taxon>
    </lineage>
</organism>
<comment type="caution">
    <text evidence="1">The sequence shown here is derived from an EMBL/GenBank/DDBJ whole genome shotgun (WGS) entry which is preliminary data.</text>
</comment>
<dbReference type="AlphaFoldDB" id="A0A8H6ZH29"/>
<evidence type="ECO:0008006" key="3">
    <source>
        <dbReference type="Google" id="ProtNLM"/>
    </source>
</evidence>
<name>A0A8H6ZH29_9AGAR</name>
<dbReference type="Proteomes" id="UP000623467">
    <property type="component" value="Unassembled WGS sequence"/>
</dbReference>
<proteinExistence type="predicted"/>
<reference evidence="1" key="1">
    <citation type="submission" date="2020-05" db="EMBL/GenBank/DDBJ databases">
        <title>Mycena genomes resolve the evolution of fungal bioluminescence.</title>
        <authorList>
            <person name="Tsai I.J."/>
        </authorList>
    </citation>
    <scope>NUCLEOTIDE SEQUENCE</scope>
    <source>
        <strain evidence="1">160909Yilan</strain>
    </source>
</reference>
<keyword evidence="2" id="KW-1185">Reference proteome</keyword>
<dbReference type="OrthoDB" id="2919154at2759"/>
<evidence type="ECO:0000313" key="2">
    <source>
        <dbReference type="Proteomes" id="UP000623467"/>
    </source>
</evidence>